<accession>A0ACC0YK58</accession>
<keyword evidence="2" id="KW-1185">Reference proteome</keyword>
<dbReference type="Proteomes" id="UP001163603">
    <property type="component" value="Chromosome 6"/>
</dbReference>
<gene>
    <name evidence="1" type="ORF">Pint_22673</name>
</gene>
<name>A0ACC0YK58_9ROSI</name>
<sequence length="203" mass="22675">MVTCGGRLILFILVCCQGISFSDLMWVTKKSMTAAVSNLTNHLENVTEALSVAKKHLTQRIQALNDKVEKQNEISKDIQKNVKEACDDLFQVEHSLKDLQSLIFCLDGKIDSLGYKQDVTNVGMYYLCSLVDGKEGKMPESIQDKFKLGEKARHLLKAPGSMGLQEITDCVSETVSQKAADNIQKVGTNNFGHQQRVFSRFEL</sequence>
<reference evidence="2" key="1">
    <citation type="journal article" date="2023" name="G3 (Bethesda)">
        <title>Genome assembly and association tests identify interacting loci associated with vigor, precocity, and sex in interspecific pistachio rootstocks.</title>
        <authorList>
            <person name="Palmer W."/>
            <person name="Jacygrad E."/>
            <person name="Sagayaradj S."/>
            <person name="Cavanaugh K."/>
            <person name="Han R."/>
            <person name="Bertier L."/>
            <person name="Beede B."/>
            <person name="Kafkas S."/>
            <person name="Golino D."/>
            <person name="Preece J."/>
            <person name="Michelmore R."/>
        </authorList>
    </citation>
    <scope>NUCLEOTIDE SEQUENCE [LARGE SCALE GENOMIC DNA]</scope>
</reference>
<proteinExistence type="predicted"/>
<evidence type="ECO:0000313" key="2">
    <source>
        <dbReference type="Proteomes" id="UP001163603"/>
    </source>
</evidence>
<protein>
    <submittedName>
        <fullName evidence="1">Uncharacterized protein</fullName>
    </submittedName>
</protein>
<dbReference type="EMBL" id="CM047741">
    <property type="protein sequence ID" value="KAJ0037952.1"/>
    <property type="molecule type" value="Genomic_DNA"/>
</dbReference>
<comment type="caution">
    <text evidence="1">The sequence shown here is derived from an EMBL/GenBank/DDBJ whole genome shotgun (WGS) entry which is preliminary data.</text>
</comment>
<organism evidence="1 2">
    <name type="scientific">Pistacia integerrima</name>
    <dbReference type="NCBI Taxonomy" id="434235"/>
    <lineage>
        <taxon>Eukaryota</taxon>
        <taxon>Viridiplantae</taxon>
        <taxon>Streptophyta</taxon>
        <taxon>Embryophyta</taxon>
        <taxon>Tracheophyta</taxon>
        <taxon>Spermatophyta</taxon>
        <taxon>Magnoliopsida</taxon>
        <taxon>eudicotyledons</taxon>
        <taxon>Gunneridae</taxon>
        <taxon>Pentapetalae</taxon>
        <taxon>rosids</taxon>
        <taxon>malvids</taxon>
        <taxon>Sapindales</taxon>
        <taxon>Anacardiaceae</taxon>
        <taxon>Pistacia</taxon>
    </lineage>
</organism>
<evidence type="ECO:0000313" key="1">
    <source>
        <dbReference type="EMBL" id="KAJ0037952.1"/>
    </source>
</evidence>